<reference evidence="2 3" key="1">
    <citation type="submission" date="2019-06" db="EMBL/GenBank/DDBJ databases">
        <title>Whole genome shotgun sequence of Nitrobacter winogradskyi NBRC 14297.</title>
        <authorList>
            <person name="Hosoyama A."/>
            <person name="Uohara A."/>
            <person name="Ohji S."/>
            <person name="Ichikawa N."/>
        </authorList>
    </citation>
    <scope>NUCLEOTIDE SEQUENCE [LARGE SCALE GENOMIC DNA]</scope>
    <source>
        <strain evidence="2 3">NBRC 14297</strain>
    </source>
</reference>
<comment type="caution">
    <text evidence="2">The sequence shown here is derived from an EMBL/GenBank/DDBJ whole genome shotgun (WGS) entry which is preliminary data.</text>
</comment>
<protein>
    <submittedName>
        <fullName evidence="2">Uncharacterized protein</fullName>
    </submittedName>
</protein>
<dbReference type="AlphaFoldDB" id="A0A4Y3W9H4"/>
<dbReference type="RefSeq" id="WP_141382914.1">
    <property type="nucleotide sequence ID" value="NZ_BJNF01000026.1"/>
</dbReference>
<organism evidence="2 3">
    <name type="scientific">Nitrobacter winogradskyi</name>
    <name type="common">Nitrobacter agilis</name>
    <dbReference type="NCBI Taxonomy" id="913"/>
    <lineage>
        <taxon>Bacteria</taxon>
        <taxon>Pseudomonadati</taxon>
        <taxon>Pseudomonadota</taxon>
        <taxon>Alphaproteobacteria</taxon>
        <taxon>Hyphomicrobiales</taxon>
        <taxon>Nitrobacteraceae</taxon>
        <taxon>Nitrobacter</taxon>
    </lineage>
</organism>
<name>A0A4Y3W9H4_NITWI</name>
<evidence type="ECO:0000313" key="3">
    <source>
        <dbReference type="Proteomes" id="UP000318825"/>
    </source>
</evidence>
<dbReference type="EMBL" id="BJNF01000026">
    <property type="protein sequence ID" value="GEC15178.1"/>
    <property type="molecule type" value="Genomic_DNA"/>
</dbReference>
<dbReference type="Proteomes" id="UP000318825">
    <property type="component" value="Unassembled WGS sequence"/>
</dbReference>
<proteinExistence type="predicted"/>
<gene>
    <name evidence="2" type="ORF">NWI01_10700</name>
</gene>
<feature type="region of interest" description="Disordered" evidence="1">
    <location>
        <begin position="184"/>
        <end position="207"/>
    </location>
</feature>
<sequence>MNIQSFLSSFNASWPTASFDERDRVTQAASRLSDSDREAALAGVAPFLAELERLRRRYVPAGWKYLEEKRWKLLPSTGRQLGERILQRGGEIAPADSNSGDRNGRVATGVTEFGTASAKDKAQCAAALEYLHDIAEDLGRLQIKVMQAIDVIGRESVGPLSFVVAHRESPSSVGVATPMVAESDVASSAMPDSAHDADLQRLKRGVR</sequence>
<evidence type="ECO:0000313" key="2">
    <source>
        <dbReference type="EMBL" id="GEC15178.1"/>
    </source>
</evidence>
<accession>A0A4Y3W9H4</accession>
<evidence type="ECO:0000256" key="1">
    <source>
        <dbReference type="SAM" id="MobiDB-lite"/>
    </source>
</evidence>